<dbReference type="PANTHER" id="PTHR48070">
    <property type="entry name" value="ESTERASE OVCA2"/>
    <property type="match status" value="1"/>
</dbReference>
<evidence type="ECO:0000313" key="5">
    <source>
        <dbReference type="Proteomes" id="UP000245946"/>
    </source>
</evidence>
<organism evidence="4 5">
    <name type="scientific">Tilletiopsis washingtonensis</name>
    <dbReference type="NCBI Taxonomy" id="58919"/>
    <lineage>
        <taxon>Eukaryota</taxon>
        <taxon>Fungi</taxon>
        <taxon>Dikarya</taxon>
        <taxon>Basidiomycota</taxon>
        <taxon>Ustilaginomycotina</taxon>
        <taxon>Exobasidiomycetes</taxon>
        <taxon>Entylomatales</taxon>
        <taxon>Entylomatales incertae sedis</taxon>
        <taxon>Tilletiopsis</taxon>
    </lineage>
</organism>
<proteinExistence type="predicted"/>
<dbReference type="STRING" id="58919.A0A316ZI79"/>
<reference evidence="4 5" key="1">
    <citation type="journal article" date="2018" name="Mol. Biol. Evol.">
        <title>Broad Genomic Sampling Reveals a Smut Pathogenic Ancestry of the Fungal Clade Ustilaginomycotina.</title>
        <authorList>
            <person name="Kijpornyongpan T."/>
            <person name="Mondo S.J."/>
            <person name="Barry K."/>
            <person name="Sandor L."/>
            <person name="Lee J."/>
            <person name="Lipzen A."/>
            <person name="Pangilinan J."/>
            <person name="LaButti K."/>
            <person name="Hainaut M."/>
            <person name="Henrissat B."/>
            <person name="Grigoriev I.V."/>
            <person name="Spatafora J.W."/>
            <person name="Aime M.C."/>
        </authorList>
    </citation>
    <scope>NUCLEOTIDE SEQUENCE [LARGE SCALE GENOMIC DNA]</scope>
    <source>
        <strain evidence="4 5">MCA 4186</strain>
    </source>
</reference>
<dbReference type="InterPro" id="IPR029058">
    <property type="entry name" value="AB_hydrolase_fold"/>
</dbReference>
<accession>A0A316ZI79</accession>
<keyword evidence="1 4" id="KW-0378">Hydrolase</keyword>
<dbReference type="Proteomes" id="UP000245946">
    <property type="component" value="Unassembled WGS sequence"/>
</dbReference>
<dbReference type="AlphaFoldDB" id="A0A316ZI79"/>
<evidence type="ECO:0000256" key="1">
    <source>
        <dbReference type="ARBA" id="ARBA00022801"/>
    </source>
</evidence>
<evidence type="ECO:0000313" key="4">
    <source>
        <dbReference type="EMBL" id="PWO00633.1"/>
    </source>
</evidence>
<dbReference type="GO" id="GO:0005634">
    <property type="term" value="C:nucleus"/>
    <property type="evidence" value="ECO:0007669"/>
    <property type="project" value="TreeGrafter"/>
</dbReference>
<sequence length="280" mass="30485">MAAAPPKLRILALHGFASNAFHFNRRLGSFRKATGAVAELHFLNAPHLVQPVSVTLGLEARDDLVDENTPLEEQPRAWWRANGQGQSQYDGWPETLAFLNDALAEHGPFDAVLGFSQGGCLAGLLVSAFEDASRLPGLVLPASQKPLKFAINVSGFRAADERMKACFPREGIRTPVLHVLGRNDQIVEEERAQTLVSAFKSTSRVEHHDGGHALPTQAPWRQFFKAFFEHFAAEDYTPSDAWRDVAPPSARPFGMQPDSAPGSGAVTPRDDGKPDGKSSL</sequence>
<dbReference type="GO" id="GO:0016787">
    <property type="term" value="F:hydrolase activity"/>
    <property type="evidence" value="ECO:0007669"/>
    <property type="project" value="UniProtKB-KW"/>
</dbReference>
<dbReference type="OrthoDB" id="2094269at2759"/>
<dbReference type="EMBL" id="KZ819285">
    <property type="protein sequence ID" value="PWO00633.1"/>
    <property type="molecule type" value="Genomic_DNA"/>
</dbReference>
<dbReference type="InterPro" id="IPR050593">
    <property type="entry name" value="LovG"/>
</dbReference>
<dbReference type="Gene3D" id="3.40.50.1820">
    <property type="entry name" value="alpha/beta hydrolase"/>
    <property type="match status" value="1"/>
</dbReference>
<dbReference type="RefSeq" id="XP_025600911.1">
    <property type="nucleotide sequence ID" value="XM_025740485.1"/>
</dbReference>
<dbReference type="InterPro" id="IPR005645">
    <property type="entry name" value="FSH-like_dom"/>
</dbReference>
<evidence type="ECO:0000256" key="2">
    <source>
        <dbReference type="SAM" id="MobiDB-lite"/>
    </source>
</evidence>
<protein>
    <submittedName>
        <fullName evidence="4">Alpha/beta-hydrolase</fullName>
    </submittedName>
</protein>
<dbReference type="GO" id="GO:0005737">
    <property type="term" value="C:cytoplasm"/>
    <property type="evidence" value="ECO:0007669"/>
    <property type="project" value="TreeGrafter"/>
</dbReference>
<feature type="compositionally biased region" description="Basic and acidic residues" evidence="2">
    <location>
        <begin position="268"/>
        <end position="280"/>
    </location>
</feature>
<dbReference type="GeneID" id="37268031"/>
<name>A0A316ZI79_9BASI</name>
<feature type="region of interest" description="Disordered" evidence="2">
    <location>
        <begin position="240"/>
        <end position="280"/>
    </location>
</feature>
<dbReference type="PANTHER" id="PTHR48070:SF6">
    <property type="entry name" value="ESTERASE OVCA2"/>
    <property type="match status" value="1"/>
</dbReference>
<gene>
    <name evidence="4" type="ORF">FA09DRAFT_304868</name>
</gene>
<dbReference type="SUPFAM" id="SSF53474">
    <property type="entry name" value="alpha/beta-Hydrolases"/>
    <property type="match status" value="1"/>
</dbReference>
<evidence type="ECO:0000259" key="3">
    <source>
        <dbReference type="Pfam" id="PF03959"/>
    </source>
</evidence>
<keyword evidence="5" id="KW-1185">Reference proteome</keyword>
<feature type="domain" description="Serine hydrolase" evidence="3">
    <location>
        <begin position="7"/>
        <end position="222"/>
    </location>
</feature>
<dbReference type="Pfam" id="PF03959">
    <property type="entry name" value="FSH1"/>
    <property type="match status" value="1"/>
</dbReference>